<keyword evidence="2" id="KW-0812">Transmembrane</keyword>
<sequence>MSTTPSLPILTKWPCAATCITAYDGFCERFTYTGIWPATAQCLLSSCSDQDRLALQETVSKYCDAVGYPDVWGPYMWGAPVASSSSNSPSSAATSTKGSVTSSAAPTTSPSSTAIPTTFATVPTANTLAQAGVSSTSLPTATTVAASSDNQGSTKSSGVSVGAKAGIGIGIAIGFLLIISVILFFLRWRKKQLAANFPEGPDHFATPTASPREKEFGNDDVIIYTIEGGTLKKKNEKRLSIKVI</sequence>
<keyword evidence="2" id="KW-1133">Transmembrane helix</keyword>
<protein>
    <recommendedName>
        <fullName evidence="5">Extracellular membrane protein CFEM domain-containing protein</fullName>
    </recommendedName>
</protein>
<gene>
    <name evidence="3" type="ORF">TWF694_004054</name>
</gene>
<accession>A0AAV9WY77</accession>
<proteinExistence type="predicted"/>
<comment type="caution">
    <text evidence="3">The sequence shown here is derived from an EMBL/GenBank/DDBJ whole genome shotgun (WGS) entry which is preliminary data.</text>
</comment>
<evidence type="ECO:0000256" key="2">
    <source>
        <dbReference type="SAM" id="Phobius"/>
    </source>
</evidence>
<evidence type="ECO:0008006" key="5">
    <source>
        <dbReference type="Google" id="ProtNLM"/>
    </source>
</evidence>
<keyword evidence="4" id="KW-1185">Reference proteome</keyword>
<keyword evidence="2" id="KW-0472">Membrane</keyword>
<evidence type="ECO:0000313" key="4">
    <source>
        <dbReference type="Proteomes" id="UP001365542"/>
    </source>
</evidence>
<dbReference type="Proteomes" id="UP001365542">
    <property type="component" value="Unassembled WGS sequence"/>
</dbReference>
<evidence type="ECO:0000256" key="1">
    <source>
        <dbReference type="SAM" id="MobiDB-lite"/>
    </source>
</evidence>
<reference evidence="3 4" key="1">
    <citation type="submission" date="2019-10" db="EMBL/GenBank/DDBJ databases">
        <authorList>
            <person name="Palmer J.M."/>
        </authorList>
    </citation>
    <scope>NUCLEOTIDE SEQUENCE [LARGE SCALE GENOMIC DNA]</scope>
    <source>
        <strain evidence="3 4">TWF694</strain>
    </source>
</reference>
<organism evidence="3 4">
    <name type="scientific">Orbilia ellipsospora</name>
    <dbReference type="NCBI Taxonomy" id="2528407"/>
    <lineage>
        <taxon>Eukaryota</taxon>
        <taxon>Fungi</taxon>
        <taxon>Dikarya</taxon>
        <taxon>Ascomycota</taxon>
        <taxon>Pezizomycotina</taxon>
        <taxon>Orbiliomycetes</taxon>
        <taxon>Orbiliales</taxon>
        <taxon>Orbiliaceae</taxon>
        <taxon>Orbilia</taxon>
    </lineage>
</organism>
<feature type="region of interest" description="Disordered" evidence="1">
    <location>
        <begin position="88"/>
        <end position="111"/>
    </location>
</feature>
<name>A0AAV9WY77_9PEZI</name>
<dbReference type="AlphaFoldDB" id="A0AAV9WY77"/>
<feature type="transmembrane region" description="Helical" evidence="2">
    <location>
        <begin position="165"/>
        <end position="186"/>
    </location>
</feature>
<evidence type="ECO:0000313" key="3">
    <source>
        <dbReference type="EMBL" id="KAK6528820.1"/>
    </source>
</evidence>
<dbReference type="EMBL" id="JAVHJO010000014">
    <property type="protein sequence ID" value="KAK6528820.1"/>
    <property type="molecule type" value="Genomic_DNA"/>
</dbReference>